<dbReference type="EMBL" id="JAGPYM010000001">
    <property type="protein sequence ID" value="KAH6899896.1"/>
    <property type="molecule type" value="Genomic_DNA"/>
</dbReference>
<dbReference type="AlphaFoldDB" id="A0A9P9ATI5"/>
<feature type="region of interest" description="Disordered" evidence="1">
    <location>
        <begin position="1"/>
        <end position="40"/>
    </location>
</feature>
<evidence type="ECO:0000313" key="2">
    <source>
        <dbReference type="EMBL" id="KAH6899896.1"/>
    </source>
</evidence>
<feature type="compositionally biased region" description="Polar residues" evidence="1">
    <location>
        <begin position="22"/>
        <end position="40"/>
    </location>
</feature>
<sequence>MDGQELKDGTLPGREETAEDQAGQQPTTSPTHCHWNETTHPGPTSNARLLCVKPVHFTSMGLCVQCLVPPLLSRLYSSNLSSSLNLTPFSIPRPDSLPFDPNELRLTKYMLLQPQPGQPHGEPRATHVRSALALTLKRLGESHAPRSLLDPGSSRDVDQKPGIFRSRDGIGTLISKGPGLYMKILASIAHGVLGRLKESIHHGSMSTHFIHALKRRRHGTPSLGKLIRGS</sequence>
<comment type="caution">
    <text evidence="2">The sequence shown here is derived from an EMBL/GenBank/DDBJ whole genome shotgun (WGS) entry which is preliminary data.</text>
</comment>
<keyword evidence="3" id="KW-1185">Reference proteome</keyword>
<gene>
    <name evidence="2" type="ORF">B0T10DRAFT_570268</name>
</gene>
<evidence type="ECO:0000313" key="3">
    <source>
        <dbReference type="Proteomes" id="UP000777438"/>
    </source>
</evidence>
<feature type="compositionally biased region" description="Basic and acidic residues" evidence="1">
    <location>
        <begin position="1"/>
        <end position="16"/>
    </location>
</feature>
<reference evidence="2 3" key="1">
    <citation type="journal article" date="2021" name="Nat. Commun.">
        <title>Genetic determinants of endophytism in the Arabidopsis root mycobiome.</title>
        <authorList>
            <person name="Mesny F."/>
            <person name="Miyauchi S."/>
            <person name="Thiergart T."/>
            <person name="Pickel B."/>
            <person name="Atanasova L."/>
            <person name="Karlsson M."/>
            <person name="Huettel B."/>
            <person name="Barry K.W."/>
            <person name="Haridas S."/>
            <person name="Chen C."/>
            <person name="Bauer D."/>
            <person name="Andreopoulos W."/>
            <person name="Pangilinan J."/>
            <person name="LaButti K."/>
            <person name="Riley R."/>
            <person name="Lipzen A."/>
            <person name="Clum A."/>
            <person name="Drula E."/>
            <person name="Henrissat B."/>
            <person name="Kohler A."/>
            <person name="Grigoriev I.V."/>
            <person name="Martin F.M."/>
            <person name="Hacquard S."/>
        </authorList>
    </citation>
    <scope>NUCLEOTIDE SEQUENCE [LARGE SCALE GENOMIC DNA]</scope>
    <source>
        <strain evidence="2 3">MPI-CAGE-CH-0241</strain>
    </source>
</reference>
<evidence type="ECO:0000256" key="1">
    <source>
        <dbReference type="SAM" id="MobiDB-lite"/>
    </source>
</evidence>
<proteinExistence type="predicted"/>
<accession>A0A9P9ATI5</accession>
<organism evidence="2 3">
    <name type="scientific">Thelonectria olida</name>
    <dbReference type="NCBI Taxonomy" id="1576542"/>
    <lineage>
        <taxon>Eukaryota</taxon>
        <taxon>Fungi</taxon>
        <taxon>Dikarya</taxon>
        <taxon>Ascomycota</taxon>
        <taxon>Pezizomycotina</taxon>
        <taxon>Sordariomycetes</taxon>
        <taxon>Hypocreomycetidae</taxon>
        <taxon>Hypocreales</taxon>
        <taxon>Nectriaceae</taxon>
        <taxon>Thelonectria</taxon>
    </lineage>
</organism>
<name>A0A9P9ATI5_9HYPO</name>
<protein>
    <submittedName>
        <fullName evidence="2">Uncharacterized protein</fullName>
    </submittedName>
</protein>
<dbReference type="Proteomes" id="UP000777438">
    <property type="component" value="Unassembled WGS sequence"/>
</dbReference>